<organism evidence="3">
    <name type="scientific">freshwater metagenome</name>
    <dbReference type="NCBI Taxonomy" id="449393"/>
    <lineage>
        <taxon>unclassified sequences</taxon>
        <taxon>metagenomes</taxon>
        <taxon>ecological metagenomes</taxon>
    </lineage>
</organism>
<name>A0A6J6XC21_9ZZZZ</name>
<dbReference type="EMBL" id="CAFBON010000098">
    <property type="protein sequence ID" value="CAB4989628.1"/>
    <property type="molecule type" value="Genomic_DNA"/>
</dbReference>
<evidence type="ECO:0000313" key="1">
    <source>
        <dbReference type="EMBL" id="CAB4725500.1"/>
    </source>
</evidence>
<accession>A0A6J6XC21</accession>
<protein>
    <submittedName>
        <fullName evidence="3">Unannotated protein</fullName>
    </submittedName>
</protein>
<proteinExistence type="predicted"/>
<dbReference type="EMBL" id="CAEZYY010000060">
    <property type="protein sequence ID" value="CAB4772271.1"/>
    <property type="molecule type" value="Genomic_DNA"/>
</dbReference>
<evidence type="ECO:0000313" key="5">
    <source>
        <dbReference type="EMBL" id="CAB4989628.1"/>
    </source>
</evidence>
<evidence type="ECO:0000313" key="3">
    <source>
        <dbReference type="EMBL" id="CAB4792898.1"/>
    </source>
</evidence>
<sequence>MSDSGLCPECGEYIGDIPESTGHCPNCGANPSAEDDETF</sequence>
<gene>
    <name evidence="1" type="ORF">UFOPK2602_02038</name>
    <name evidence="2" type="ORF">UFOPK2806_02495</name>
    <name evidence="3" type="ORF">UFOPK3001_00422</name>
    <name evidence="4" type="ORF">UFOPK3417_01182</name>
    <name evidence="5" type="ORF">UFOPK3954_01077</name>
    <name evidence="6" type="ORF">UFOPK4306_00160</name>
</gene>
<dbReference type="AlphaFoldDB" id="A0A6J6XC21"/>
<dbReference type="EMBL" id="CAFBQP010000004">
    <property type="protein sequence ID" value="CAB5052576.1"/>
    <property type="molecule type" value="Genomic_DNA"/>
</dbReference>
<dbReference type="EMBL" id="CAFBLR010000112">
    <property type="protein sequence ID" value="CAB4879005.1"/>
    <property type="molecule type" value="Genomic_DNA"/>
</dbReference>
<evidence type="ECO:0000313" key="4">
    <source>
        <dbReference type="EMBL" id="CAB4879005.1"/>
    </source>
</evidence>
<evidence type="ECO:0000313" key="2">
    <source>
        <dbReference type="EMBL" id="CAB4772271.1"/>
    </source>
</evidence>
<reference evidence="3" key="1">
    <citation type="submission" date="2020-05" db="EMBL/GenBank/DDBJ databases">
        <authorList>
            <person name="Chiriac C."/>
            <person name="Salcher M."/>
            <person name="Ghai R."/>
            <person name="Kavagutti S V."/>
        </authorList>
    </citation>
    <scope>NUCLEOTIDE SEQUENCE</scope>
</reference>
<evidence type="ECO:0000313" key="6">
    <source>
        <dbReference type="EMBL" id="CAB5052576.1"/>
    </source>
</evidence>
<dbReference type="EMBL" id="CAFAAJ010000018">
    <property type="protein sequence ID" value="CAB4792898.1"/>
    <property type="molecule type" value="Genomic_DNA"/>
</dbReference>
<dbReference type="EMBL" id="CAEZXX010000183">
    <property type="protein sequence ID" value="CAB4725500.1"/>
    <property type="molecule type" value="Genomic_DNA"/>
</dbReference>